<evidence type="ECO:0000256" key="2">
    <source>
        <dbReference type="SAM" id="Phobius"/>
    </source>
</evidence>
<feature type="region of interest" description="Disordered" evidence="1">
    <location>
        <begin position="276"/>
        <end position="298"/>
    </location>
</feature>
<keyword evidence="4" id="KW-1185">Reference proteome</keyword>
<keyword evidence="2" id="KW-0472">Membrane</keyword>
<proteinExistence type="predicted"/>
<comment type="caution">
    <text evidence="3">The sequence shown here is derived from an EMBL/GenBank/DDBJ whole genome shotgun (WGS) entry which is preliminary data.</text>
</comment>
<evidence type="ECO:0000313" key="4">
    <source>
        <dbReference type="Proteomes" id="UP000240978"/>
    </source>
</evidence>
<gene>
    <name evidence="3" type="ORF">CLV42_117153</name>
</gene>
<reference evidence="3 4" key="1">
    <citation type="submission" date="2018-03" db="EMBL/GenBank/DDBJ databases">
        <title>Genomic Encyclopedia of Archaeal and Bacterial Type Strains, Phase II (KMG-II): from individual species to whole genera.</title>
        <authorList>
            <person name="Goeker M."/>
        </authorList>
    </citation>
    <scope>NUCLEOTIDE SEQUENCE [LARGE SCALE GENOMIC DNA]</scope>
    <source>
        <strain evidence="3 4">DSM 18107</strain>
    </source>
</reference>
<dbReference type="EMBL" id="PYGK01000017">
    <property type="protein sequence ID" value="PSL23795.1"/>
    <property type="molecule type" value="Genomic_DNA"/>
</dbReference>
<dbReference type="AlphaFoldDB" id="A0A2P8FQ56"/>
<dbReference type="RefSeq" id="WP_106605383.1">
    <property type="nucleotide sequence ID" value="NZ_PYGK01000017.1"/>
</dbReference>
<feature type="compositionally biased region" description="Basic and acidic residues" evidence="1">
    <location>
        <begin position="283"/>
        <end position="298"/>
    </location>
</feature>
<dbReference type="Proteomes" id="UP000240978">
    <property type="component" value="Unassembled WGS sequence"/>
</dbReference>
<accession>A0A2P8FQ56</accession>
<organism evidence="3 4">
    <name type="scientific">Chitinophaga ginsengisoli</name>
    <dbReference type="NCBI Taxonomy" id="363837"/>
    <lineage>
        <taxon>Bacteria</taxon>
        <taxon>Pseudomonadati</taxon>
        <taxon>Bacteroidota</taxon>
        <taxon>Chitinophagia</taxon>
        <taxon>Chitinophagales</taxon>
        <taxon>Chitinophagaceae</taxon>
        <taxon>Chitinophaga</taxon>
    </lineage>
</organism>
<evidence type="ECO:0000256" key="1">
    <source>
        <dbReference type="SAM" id="MobiDB-lite"/>
    </source>
</evidence>
<protein>
    <submittedName>
        <fullName evidence="3">Uncharacterized protein</fullName>
    </submittedName>
</protein>
<sequence>MKYEPSTAANISEQEKTFRTYVSNDPALSYFLQTGSMRPNTTFAEQMIYQDPAFLAFISPYFKEVYVNAIIRAFDMKDTSLMSDLAMNTVLLDNAHRKQAFDNILVYLEKKKGALVLLHSKLRKQKRVDIPNLAEHANTIVICNLNYLPSEFLAFRSTYAQATMKVINVLVKRDLPTAMDMITDLRQLTVDAQTSHEVDALYKQLNHANQQTRTSNKNVSGNSSASNSAGSSSKSGSNVLSFVVGIILIIVFAIFRLFLSDNRGYHSNGLYHYFRSSRSSYHPSDHPSSRPSERRNRR</sequence>
<feature type="compositionally biased region" description="Low complexity" evidence="1">
    <location>
        <begin position="215"/>
        <end position="236"/>
    </location>
</feature>
<feature type="transmembrane region" description="Helical" evidence="2">
    <location>
        <begin position="239"/>
        <end position="259"/>
    </location>
</feature>
<keyword evidence="2" id="KW-1133">Transmembrane helix</keyword>
<keyword evidence="2" id="KW-0812">Transmembrane</keyword>
<name>A0A2P8FQ56_9BACT</name>
<evidence type="ECO:0000313" key="3">
    <source>
        <dbReference type="EMBL" id="PSL23795.1"/>
    </source>
</evidence>
<feature type="region of interest" description="Disordered" evidence="1">
    <location>
        <begin position="209"/>
        <end position="236"/>
    </location>
</feature>
<dbReference type="OrthoDB" id="645460at2"/>